<feature type="domain" description="Tetrapyrrole methylase" evidence="9">
    <location>
        <begin position="23"/>
        <end position="231"/>
    </location>
</feature>
<accession>A0A6I5L354</accession>
<dbReference type="EC" id="2.1.1.107" evidence="2"/>
<dbReference type="AlphaFoldDB" id="A0A6I5L354"/>
<dbReference type="Gene3D" id="3.30.950.10">
    <property type="entry name" value="Methyltransferase, Cobalt-precorrin-4 Transmethylase, Domain 2"/>
    <property type="match status" value="1"/>
</dbReference>
<gene>
    <name evidence="10" type="primary">cobA</name>
    <name evidence="10" type="ORF">GTK07_08775</name>
</gene>
<evidence type="ECO:0000256" key="6">
    <source>
        <dbReference type="ARBA" id="ARBA00023244"/>
    </source>
</evidence>
<keyword evidence="11" id="KW-1185">Reference proteome</keyword>
<keyword evidence="6" id="KW-0627">Porphyrin biosynthesis</keyword>
<evidence type="ECO:0000256" key="5">
    <source>
        <dbReference type="ARBA" id="ARBA00022691"/>
    </source>
</evidence>
<comment type="pathway">
    <text evidence="7">Porphyrin-containing compound metabolism; siroheme biosynthesis; precorrin-2 from uroporphyrinogen III: step 1/1.</text>
</comment>
<evidence type="ECO:0000313" key="11">
    <source>
        <dbReference type="Proteomes" id="UP000468707"/>
    </source>
</evidence>
<proteinExistence type="inferred from homology"/>
<keyword evidence="5" id="KW-0949">S-adenosyl-L-methionine</keyword>
<dbReference type="Pfam" id="PF00590">
    <property type="entry name" value="TP_methylase"/>
    <property type="match status" value="1"/>
</dbReference>
<reference evidence="10 11" key="1">
    <citation type="submission" date="2020-01" db="EMBL/GenBank/DDBJ databases">
        <title>Muricauda sediminis sp.nov. 40Bstr401.</title>
        <authorList>
            <person name="Xue Z."/>
            <person name="Zhu S."/>
            <person name="Ren N."/>
            <person name="Chen T."/>
            <person name="Chen X."/>
            <person name="Chen J."/>
            <person name="Yang J."/>
        </authorList>
    </citation>
    <scope>NUCLEOTIDE SEQUENCE [LARGE SCALE GENOMIC DNA]</scope>
    <source>
        <strain evidence="10 11">40Bstr401</strain>
    </source>
</reference>
<dbReference type="NCBIfam" id="TIGR01469">
    <property type="entry name" value="cobA_cysG_Cterm"/>
    <property type="match status" value="1"/>
</dbReference>
<dbReference type="GO" id="GO:0019354">
    <property type="term" value="P:siroheme biosynthetic process"/>
    <property type="evidence" value="ECO:0007669"/>
    <property type="project" value="InterPro"/>
</dbReference>
<dbReference type="GO" id="GO:0004851">
    <property type="term" value="F:uroporphyrin-III C-methyltransferase activity"/>
    <property type="evidence" value="ECO:0007669"/>
    <property type="project" value="UniProtKB-EC"/>
</dbReference>
<evidence type="ECO:0000259" key="9">
    <source>
        <dbReference type="Pfam" id="PF00590"/>
    </source>
</evidence>
<organism evidence="10 11">
    <name type="scientific">Flagellimonas sediminis</name>
    <dbReference type="NCBI Taxonomy" id="2696468"/>
    <lineage>
        <taxon>Bacteria</taxon>
        <taxon>Pseudomonadati</taxon>
        <taxon>Bacteroidota</taxon>
        <taxon>Flavobacteriia</taxon>
        <taxon>Flavobacteriales</taxon>
        <taxon>Flavobacteriaceae</taxon>
        <taxon>Flagellimonas</taxon>
    </lineage>
</organism>
<keyword evidence="3 8" id="KW-0489">Methyltransferase</keyword>
<dbReference type="PROSITE" id="PS00840">
    <property type="entry name" value="SUMT_2"/>
    <property type="match status" value="1"/>
</dbReference>
<protein>
    <recommendedName>
        <fullName evidence="2">uroporphyrinogen-III C-methyltransferase</fullName>
        <ecNumber evidence="2">2.1.1.107</ecNumber>
    </recommendedName>
</protein>
<evidence type="ECO:0000256" key="4">
    <source>
        <dbReference type="ARBA" id="ARBA00022679"/>
    </source>
</evidence>
<name>A0A6I5L354_9FLAO</name>
<dbReference type="InterPro" id="IPR006366">
    <property type="entry name" value="CobA/CysG_C"/>
</dbReference>
<evidence type="ECO:0000256" key="2">
    <source>
        <dbReference type="ARBA" id="ARBA00012162"/>
    </source>
</evidence>
<sequence length="276" mass="30317">MRKPYWNDWRHTENWSWNMRNGKLTVVGAGPGDVDLITLKGVKALQAADVVLYDALVSAALLDYAPQAEKIFVGKRKGCYTYQQEQINELIVQRADQGLHVVRLKGGDPFVFGRGAEEMEYAAELGLEVAVVPGISSSVSVPASQNIPVTKRGSAESFWVITGTTKEHKLSNDVALAAKSSATVIILMGMSKLGEIMELFKQEGKERTPVAIIQNGTTEHEKIGIGTVASIENKAKEQQLSNPAIIIIGEVVNHRQRLLDIQSEYQYKGKKSLVKV</sequence>
<keyword evidence="4 8" id="KW-0808">Transferase</keyword>
<dbReference type="Gene3D" id="3.40.1010.10">
    <property type="entry name" value="Cobalt-precorrin-4 Transmethylase, Domain 1"/>
    <property type="match status" value="1"/>
</dbReference>
<dbReference type="CDD" id="cd11642">
    <property type="entry name" value="SUMT"/>
    <property type="match status" value="1"/>
</dbReference>
<dbReference type="PANTHER" id="PTHR45790:SF3">
    <property type="entry name" value="S-ADENOSYL-L-METHIONINE-DEPENDENT UROPORPHYRINOGEN III METHYLTRANSFERASE, CHLOROPLASTIC"/>
    <property type="match status" value="1"/>
</dbReference>
<dbReference type="NCBIfam" id="NF004790">
    <property type="entry name" value="PRK06136.1"/>
    <property type="match status" value="1"/>
</dbReference>
<evidence type="ECO:0000256" key="7">
    <source>
        <dbReference type="ARBA" id="ARBA00025705"/>
    </source>
</evidence>
<dbReference type="PROSITE" id="PS00839">
    <property type="entry name" value="SUMT_1"/>
    <property type="match status" value="1"/>
</dbReference>
<dbReference type="SUPFAM" id="SSF53790">
    <property type="entry name" value="Tetrapyrrole methylase"/>
    <property type="match status" value="1"/>
</dbReference>
<dbReference type="InterPro" id="IPR014776">
    <property type="entry name" value="4pyrrole_Mease_sub2"/>
</dbReference>
<dbReference type="PANTHER" id="PTHR45790">
    <property type="entry name" value="SIROHEME SYNTHASE-RELATED"/>
    <property type="match status" value="1"/>
</dbReference>
<dbReference type="EMBL" id="JAAAMI010000003">
    <property type="protein sequence ID" value="NDV43420.1"/>
    <property type="molecule type" value="Genomic_DNA"/>
</dbReference>
<comment type="caution">
    <text evidence="10">The sequence shown here is derived from an EMBL/GenBank/DDBJ whole genome shotgun (WGS) entry which is preliminary data.</text>
</comment>
<evidence type="ECO:0000313" key="10">
    <source>
        <dbReference type="EMBL" id="NDV43420.1"/>
    </source>
</evidence>
<evidence type="ECO:0000256" key="8">
    <source>
        <dbReference type="RuleBase" id="RU003960"/>
    </source>
</evidence>
<evidence type="ECO:0000256" key="1">
    <source>
        <dbReference type="ARBA" id="ARBA00005879"/>
    </source>
</evidence>
<dbReference type="InterPro" id="IPR050161">
    <property type="entry name" value="Siro_Cobalamin_biosynth"/>
</dbReference>
<dbReference type="InterPro" id="IPR000878">
    <property type="entry name" value="4pyrrol_Mease"/>
</dbReference>
<dbReference type="FunFam" id="3.40.1010.10:FF:000001">
    <property type="entry name" value="Siroheme synthase"/>
    <property type="match status" value="1"/>
</dbReference>
<dbReference type="Proteomes" id="UP000468707">
    <property type="component" value="Unassembled WGS sequence"/>
</dbReference>
<comment type="similarity">
    <text evidence="1 8">Belongs to the precorrin methyltransferase family.</text>
</comment>
<dbReference type="InterPro" id="IPR014777">
    <property type="entry name" value="4pyrrole_Mease_sub1"/>
</dbReference>
<evidence type="ECO:0000256" key="3">
    <source>
        <dbReference type="ARBA" id="ARBA00022603"/>
    </source>
</evidence>
<dbReference type="GO" id="GO:0032259">
    <property type="term" value="P:methylation"/>
    <property type="evidence" value="ECO:0007669"/>
    <property type="project" value="UniProtKB-KW"/>
</dbReference>
<dbReference type="InterPro" id="IPR035996">
    <property type="entry name" value="4pyrrol_Methylase_sf"/>
</dbReference>
<dbReference type="InterPro" id="IPR003043">
    <property type="entry name" value="Uropor_MeTrfase_CS"/>
</dbReference>